<name>A0ABW8C8H4_9ACTN</name>
<comment type="caution">
    <text evidence="2">The sequence shown here is derived from an EMBL/GenBank/DDBJ whole genome shotgun (WGS) entry which is preliminary data.</text>
</comment>
<keyword evidence="3" id="KW-1185">Reference proteome</keyword>
<sequence>MPRPLRYLMIWLCCTALTVTAAFLAVRFVVHSTAPLPPTAHALPTVFSTPSPTPGLLIPATSAPSTPTPTPRRTATATPSTKAPTTRPPTTAPVNGHNTSSSCKGGVGVHSMQSVGGRVTFNMGADAICLVSAVPSPGFTTSTDQDAPDTLTVTFSSATHRSETTGTIHPQPQAVTREVSW</sequence>
<gene>
    <name evidence="2" type="ORF">ACIGXA_16790</name>
</gene>
<evidence type="ECO:0000313" key="2">
    <source>
        <dbReference type="EMBL" id="MFI9102177.1"/>
    </source>
</evidence>
<feature type="region of interest" description="Disordered" evidence="1">
    <location>
        <begin position="53"/>
        <end position="105"/>
    </location>
</feature>
<accession>A0ABW8C8H4</accession>
<dbReference type="Proteomes" id="UP001614394">
    <property type="component" value="Unassembled WGS sequence"/>
</dbReference>
<evidence type="ECO:0000256" key="1">
    <source>
        <dbReference type="SAM" id="MobiDB-lite"/>
    </source>
</evidence>
<organism evidence="2 3">
    <name type="scientific">Streptomyces fildesensis</name>
    <dbReference type="NCBI Taxonomy" id="375757"/>
    <lineage>
        <taxon>Bacteria</taxon>
        <taxon>Bacillati</taxon>
        <taxon>Actinomycetota</taxon>
        <taxon>Actinomycetes</taxon>
        <taxon>Kitasatosporales</taxon>
        <taxon>Streptomycetaceae</taxon>
        <taxon>Streptomyces</taxon>
    </lineage>
</organism>
<feature type="compositionally biased region" description="Low complexity" evidence="1">
    <location>
        <begin position="59"/>
        <end position="85"/>
    </location>
</feature>
<dbReference type="RefSeq" id="WP_399649478.1">
    <property type="nucleotide sequence ID" value="NZ_JBITYG010000004.1"/>
</dbReference>
<evidence type="ECO:0000313" key="3">
    <source>
        <dbReference type="Proteomes" id="UP001614394"/>
    </source>
</evidence>
<evidence type="ECO:0008006" key="4">
    <source>
        <dbReference type="Google" id="ProtNLM"/>
    </source>
</evidence>
<dbReference type="EMBL" id="JBITYG010000004">
    <property type="protein sequence ID" value="MFI9102177.1"/>
    <property type="molecule type" value="Genomic_DNA"/>
</dbReference>
<proteinExistence type="predicted"/>
<reference evidence="2 3" key="1">
    <citation type="submission" date="2024-10" db="EMBL/GenBank/DDBJ databases">
        <title>The Natural Products Discovery Center: Release of the First 8490 Sequenced Strains for Exploring Actinobacteria Biosynthetic Diversity.</title>
        <authorList>
            <person name="Kalkreuter E."/>
            <person name="Kautsar S.A."/>
            <person name="Yang D."/>
            <person name="Bader C.D."/>
            <person name="Teijaro C.N."/>
            <person name="Fluegel L."/>
            <person name="Davis C.M."/>
            <person name="Simpson J.R."/>
            <person name="Lauterbach L."/>
            <person name="Steele A.D."/>
            <person name="Gui C."/>
            <person name="Meng S."/>
            <person name="Li G."/>
            <person name="Viehrig K."/>
            <person name="Ye F."/>
            <person name="Su P."/>
            <person name="Kiefer A.F."/>
            <person name="Nichols A."/>
            <person name="Cepeda A.J."/>
            <person name="Yan W."/>
            <person name="Fan B."/>
            <person name="Jiang Y."/>
            <person name="Adhikari A."/>
            <person name="Zheng C.-J."/>
            <person name="Schuster L."/>
            <person name="Cowan T.M."/>
            <person name="Smanski M.J."/>
            <person name="Chevrette M.G."/>
            <person name="De Carvalho L.P.S."/>
            <person name="Shen B."/>
        </authorList>
    </citation>
    <scope>NUCLEOTIDE SEQUENCE [LARGE SCALE GENOMIC DNA]</scope>
    <source>
        <strain evidence="2 3">NPDC053399</strain>
    </source>
</reference>
<protein>
    <recommendedName>
        <fullName evidence="4">Secreted protein</fullName>
    </recommendedName>
</protein>